<dbReference type="EMBL" id="JACCBF010000001">
    <property type="protein sequence ID" value="NYD31246.1"/>
    <property type="molecule type" value="Genomic_DNA"/>
</dbReference>
<keyword evidence="3" id="KW-1185">Reference proteome</keyword>
<dbReference type="Pfam" id="PF18864">
    <property type="entry name" value="AbiTii"/>
    <property type="match status" value="1"/>
</dbReference>
<evidence type="ECO:0000259" key="1">
    <source>
        <dbReference type="Pfam" id="PF18864"/>
    </source>
</evidence>
<proteinExistence type="predicted"/>
<evidence type="ECO:0000313" key="2">
    <source>
        <dbReference type="EMBL" id="NYD31246.1"/>
    </source>
</evidence>
<feature type="domain" description="AbiTii" evidence="1">
    <location>
        <begin position="2"/>
        <end position="165"/>
    </location>
</feature>
<dbReference type="AlphaFoldDB" id="A0A852RPS6"/>
<reference evidence="2 3" key="1">
    <citation type="submission" date="2020-07" db="EMBL/GenBank/DDBJ databases">
        <title>Sequencing the genomes of 1000 actinobacteria strains.</title>
        <authorList>
            <person name="Klenk H.-P."/>
        </authorList>
    </citation>
    <scope>NUCLEOTIDE SEQUENCE [LARGE SCALE GENOMIC DNA]</scope>
    <source>
        <strain evidence="2 3">DSM 19082</strain>
    </source>
</reference>
<comment type="caution">
    <text evidence="2">The sequence shown here is derived from an EMBL/GenBank/DDBJ whole genome shotgun (WGS) entry which is preliminary data.</text>
</comment>
<accession>A0A852RPS6</accession>
<dbReference type="InterPro" id="IPR041304">
    <property type="entry name" value="AbiTii"/>
</dbReference>
<sequence>MSITDALRGLLVVSRRIAAEDMTKWVKSELEGYPEDERVPIYRRGGRLPISLRFDGPGGFRDTMRVMPSDLPRELQPSDSLGDLIQPIAELAALASNDEGKDPALQMPMAWIGLYREFASKGQAPSMAMMNLNNATMVIPQTLLIGMIDRVKSFALDLVLDLEGVSLEAGAPGGPTVETSKALASAVTINFNQVYAANSTVAVGQNASVTQLTIGDVSGLLEAARALLTEDGVTALSEALEKDGGEPAAETRDLLDRVKTGAYALTTGLATNGAYDGLVALLGAVFPGFGG</sequence>
<protein>
    <recommendedName>
        <fullName evidence="1">AbiTii domain-containing protein</fullName>
    </recommendedName>
</protein>
<name>A0A852RPS6_9ACTN</name>
<evidence type="ECO:0000313" key="3">
    <source>
        <dbReference type="Proteomes" id="UP000582231"/>
    </source>
</evidence>
<organism evidence="2 3">
    <name type="scientific">Nocardioides kongjuensis</name>
    <dbReference type="NCBI Taxonomy" id="349522"/>
    <lineage>
        <taxon>Bacteria</taxon>
        <taxon>Bacillati</taxon>
        <taxon>Actinomycetota</taxon>
        <taxon>Actinomycetes</taxon>
        <taxon>Propionibacteriales</taxon>
        <taxon>Nocardioidaceae</taxon>
        <taxon>Nocardioides</taxon>
    </lineage>
</organism>
<dbReference type="Proteomes" id="UP000582231">
    <property type="component" value="Unassembled WGS sequence"/>
</dbReference>
<gene>
    <name evidence="2" type="ORF">BJ958_002792</name>
</gene>